<comment type="caution">
    <text evidence="1">The sequence shown here is derived from an EMBL/GenBank/DDBJ whole genome shotgun (WGS) entry which is preliminary data.</text>
</comment>
<dbReference type="AlphaFoldDB" id="A0A853ID91"/>
<dbReference type="Proteomes" id="UP000569732">
    <property type="component" value="Unassembled WGS sequence"/>
</dbReference>
<dbReference type="RefSeq" id="WP_180570040.1">
    <property type="nucleotide sequence ID" value="NZ_JACCKB010000033.1"/>
</dbReference>
<protein>
    <recommendedName>
        <fullName evidence="3">PilZ domain-containing protein</fullName>
    </recommendedName>
</protein>
<sequence length="511" mass="58958">MLSVPKQQITRNIVINCTPQAIKQELKDLPIQDMPYTLRQTCALLALINRTQINDNKRLGIMQCFDYAFRNLDEHYHLRNPQALLHSTNKEKDKLAELKQEMAYGYKTILLEAIARNDLTHKPIAEIIYMAMYYLGHSIMQCYDNYTLPNNDLWYEINQLYSFAERYQVHRVTIGRAFSLPAANTIEDYFKQILLVELANPYQLSPSESWQVYSYLGHWVKHVKLLNEPQYLNHSEYFLLDLDSQRCPHQIFAPPQPDQHSFRYLTPDRLIALIEQHINTLRGGHRPAEIGIPNSNNNKRAIELLMVIERQWQHLKHRQGLRLPCDSFTAVAWGVDTIHEILIPSDNLPIQTSGQHRATGKMVNESPGGYCLKINQALMSEFYNGQIIAMRSDKQSHPRWLLGFVRWQQQLPQTGSSLVGIQYLKGHVRPVTLHPIQKLSKKQTLAGLMLTNQENDGKQQHSLLASAGSLALGRELKLVVPQKQKGYEIQTNHLLNHTPLVEQYSFKAFAA</sequence>
<keyword evidence="2" id="KW-1185">Reference proteome</keyword>
<organism evidence="1 2">
    <name type="scientific">Spartinivicinus marinus</name>
    <dbReference type="NCBI Taxonomy" id="2994442"/>
    <lineage>
        <taxon>Bacteria</taxon>
        <taxon>Pseudomonadati</taxon>
        <taxon>Pseudomonadota</taxon>
        <taxon>Gammaproteobacteria</taxon>
        <taxon>Oceanospirillales</taxon>
        <taxon>Zooshikellaceae</taxon>
        <taxon>Spartinivicinus</taxon>
    </lineage>
</organism>
<reference evidence="1 2" key="1">
    <citation type="submission" date="2020-07" db="EMBL/GenBank/DDBJ databases">
        <title>Endozoicomonas sp. nov., isolated from sediment.</title>
        <authorList>
            <person name="Gu T."/>
        </authorList>
    </citation>
    <scope>NUCLEOTIDE SEQUENCE [LARGE SCALE GENOMIC DNA]</scope>
    <source>
        <strain evidence="1 2">SM1973</strain>
    </source>
</reference>
<evidence type="ECO:0008006" key="3">
    <source>
        <dbReference type="Google" id="ProtNLM"/>
    </source>
</evidence>
<accession>A0A853ID91</accession>
<evidence type="ECO:0000313" key="2">
    <source>
        <dbReference type="Proteomes" id="UP000569732"/>
    </source>
</evidence>
<proteinExistence type="predicted"/>
<gene>
    <name evidence="1" type="ORF">H0A36_18580</name>
</gene>
<evidence type="ECO:0000313" key="1">
    <source>
        <dbReference type="EMBL" id="NYZ68024.1"/>
    </source>
</evidence>
<name>A0A853ID91_9GAMM</name>
<dbReference type="EMBL" id="JACCKB010000033">
    <property type="protein sequence ID" value="NYZ68024.1"/>
    <property type="molecule type" value="Genomic_DNA"/>
</dbReference>